<evidence type="ECO:0000256" key="4">
    <source>
        <dbReference type="SAM" id="MobiDB-lite"/>
    </source>
</evidence>
<dbReference type="InterPro" id="IPR011009">
    <property type="entry name" value="Kinase-like_dom_sf"/>
</dbReference>
<keyword evidence="8" id="KW-1185">Reference proteome</keyword>
<dbReference type="Pfam" id="PF01636">
    <property type="entry name" value="APH"/>
    <property type="match status" value="1"/>
</dbReference>
<evidence type="ECO:0000256" key="3">
    <source>
        <dbReference type="ARBA" id="ARBA00048679"/>
    </source>
</evidence>
<dbReference type="EMBL" id="JAAGWQ010000129">
    <property type="protein sequence ID" value="KAF5665001.1"/>
    <property type="molecule type" value="Genomic_DNA"/>
</dbReference>
<gene>
    <name evidence="7" type="ORF">FHETE_6861</name>
</gene>
<comment type="caution">
    <text evidence="7">The sequence shown here is derived from an EMBL/GenBank/DDBJ whole genome shotgun (WGS) entry which is preliminary data.</text>
</comment>
<dbReference type="Proteomes" id="UP000567885">
    <property type="component" value="Unassembled WGS sequence"/>
</dbReference>
<dbReference type="PROSITE" id="PS00109">
    <property type="entry name" value="PROTEIN_KINASE_TYR"/>
    <property type="match status" value="1"/>
</dbReference>
<dbReference type="OrthoDB" id="8300194at2759"/>
<evidence type="ECO:0000256" key="5">
    <source>
        <dbReference type="SAM" id="SignalP"/>
    </source>
</evidence>
<feature type="domain" description="Aminoglycoside phosphotransferase" evidence="6">
    <location>
        <begin position="45"/>
        <end position="236"/>
    </location>
</feature>
<feature type="signal peptide" evidence="5">
    <location>
        <begin position="1"/>
        <end position="18"/>
    </location>
</feature>
<name>A0A8H5T8J0_FUSHE</name>
<organism evidence="7 8">
    <name type="scientific">Fusarium heterosporum</name>
    <dbReference type="NCBI Taxonomy" id="42747"/>
    <lineage>
        <taxon>Eukaryota</taxon>
        <taxon>Fungi</taxon>
        <taxon>Dikarya</taxon>
        <taxon>Ascomycota</taxon>
        <taxon>Pezizomycotina</taxon>
        <taxon>Sordariomycetes</taxon>
        <taxon>Hypocreomycetidae</taxon>
        <taxon>Hypocreales</taxon>
        <taxon>Nectriaceae</taxon>
        <taxon>Fusarium</taxon>
        <taxon>Fusarium heterosporum species complex</taxon>
    </lineage>
</organism>
<evidence type="ECO:0000313" key="7">
    <source>
        <dbReference type="EMBL" id="KAF5665001.1"/>
    </source>
</evidence>
<sequence>MGQSLGTLLPLRVRLWLGKLLFHPLGPSTYRVSWHRVIKGPTDPPEVEAMQYIASHTRIPIPTLHQIHIEKDKGGIFIEMAYVKGECLDSAWDHLSKSERDTVFADIKQHLACLRELQPPAQDMISSAFQNPTFDCRIGARFFGPMNQSEFHSLARGHLLMEDVGPFLGQEVAKTHTTRYQTHFTHADLCPRNIIIRNGRVAAVIDWAFAGWYPEYWEFTKAHYNYFPGENWEEYLRLALPPYETELTAERILWERLPEPGTQSTSFRNGVKIEHPGSNPSTVWKDESKDRQLEDLWSLVRF</sequence>
<feature type="region of interest" description="Disordered" evidence="4">
    <location>
        <begin position="261"/>
        <end position="285"/>
    </location>
</feature>
<dbReference type="SUPFAM" id="SSF56112">
    <property type="entry name" value="Protein kinase-like (PK-like)"/>
    <property type="match status" value="1"/>
</dbReference>
<keyword evidence="5" id="KW-0732">Signal</keyword>
<accession>A0A8H5T8J0</accession>
<keyword evidence="7" id="KW-0808">Transferase</keyword>
<feature type="chain" id="PRO_5034652589" description="non-specific serine/threonine protein kinase" evidence="5">
    <location>
        <begin position="19"/>
        <end position="302"/>
    </location>
</feature>
<evidence type="ECO:0000256" key="2">
    <source>
        <dbReference type="ARBA" id="ARBA00047899"/>
    </source>
</evidence>
<dbReference type="InterPro" id="IPR051678">
    <property type="entry name" value="AGP_Transferase"/>
</dbReference>
<comment type="catalytic activity">
    <reaction evidence="3">
        <text>L-seryl-[protein] + ATP = O-phospho-L-seryl-[protein] + ADP + H(+)</text>
        <dbReference type="Rhea" id="RHEA:17989"/>
        <dbReference type="Rhea" id="RHEA-COMP:9863"/>
        <dbReference type="Rhea" id="RHEA-COMP:11604"/>
        <dbReference type="ChEBI" id="CHEBI:15378"/>
        <dbReference type="ChEBI" id="CHEBI:29999"/>
        <dbReference type="ChEBI" id="CHEBI:30616"/>
        <dbReference type="ChEBI" id="CHEBI:83421"/>
        <dbReference type="ChEBI" id="CHEBI:456216"/>
        <dbReference type="EC" id="2.7.11.1"/>
    </reaction>
</comment>
<evidence type="ECO:0000313" key="8">
    <source>
        <dbReference type="Proteomes" id="UP000567885"/>
    </source>
</evidence>
<dbReference type="PANTHER" id="PTHR21310:SF55">
    <property type="entry name" value="AMINOGLYCOSIDE PHOSPHOTRANSFERASE DOMAIN-CONTAINING PROTEIN"/>
    <property type="match status" value="1"/>
</dbReference>
<proteinExistence type="predicted"/>
<keyword evidence="7" id="KW-0418">Kinase</keyword>
<dbReference type="CDD" id="cd05120">
    <property type="entry name" value="APH_ChoK_like"/>
    <property type="match status" value="1"/>
</dbReference>
<reference evidence="7 8" key="1">
    <citation type="submission" date="2020-05" db="EMBL/GenBank/DDBJ databases">
        <title>Identification and distribution of gene clusters putatively required for synthesis of sphingolipid metabolism inhibitors in phylogenetically diverse species of the filamentous fungus Fusarium.</title>
        <authorList>
            <person name="Kim H.-S."/>
            <person name="Busman M."/>
            <person name="Brown D.W."/>
            <person name="Divon H."/>
            <person name="Uhlig S."/>
            <person name="Proctor R.H."/>
        </authorList>
    </citation>
    <scope>NUCLEOTIDE SEQUENCE [LARGE SCALE GENOMIC DNA]</scope>
    <source>
        <strain evidence="7 8">NRRL 20693</strain>
    </source>
</reference>
<dbReference type="GO" id="GO:0004674">
    <property type="term" value="F:protein serine/threonine kinase activity"/>
    <property type="evidence" value="ECO:0007669"/>
    <property type="project" value="UniProtKB-EC"/>
</dbReference>
<dbReference type="Gene3D" id="3.90.1200.10">
    <property type="match status" value="1"/>
</dbReference>
<evidence type="ECO:0000259" key="6">
    <source>
        <dbReference type="Pfam" id="PF01636"/>
    </source>
</evidence>
<comment type="catalytic activity">
    <reaction evidence="2">
        <text>L-threonyl-[protein] + ATP = O-phospho-L-threonyl-[protein] + ADP + H(+)</text>
        <dbReference type="Rhea" id="RHEA:46608"/>
        <dbReference type="Rhea" id="RHEA-COMP:11060"/>
        <dbReference type="Rhea" id="RHEA-COMP:11605"/>
        <dbReference type="ChEBI" id="CHEBI:15378"/>
        <dbReference type="ChEBI" id="CHEBI:30013"/>
        <dbReference type="ChEBI" id="CHEBI:30616"/>
        <dbReference type="ChEBI" id="CHEBI:61977"/>
        <dbReference type="ChEBI" id="CHEBI:456216"/>
        <dbReference type="EC" id="2.7.11.1"/>
    </reaction>
</comment>
<dbReference type="PANTHER" id="PTHR21310">
    <property type="entry name" value="AMINOGLYCOSIDE PHOSPHOTRANSFERASE-RELATED-RELATED"/>
    <property type="match status" value="1"/>
</dbReference>
<dbReference type="InterPro" id="IPR008266">
    <property type="entry name" value="Tyr_kinase_AS"/>
</dbReference>
<protein>
    <recommendedName>
        <fullName evidence="1">non-specific serine/threonine protein kinase</fullName>
        <ecNumber evidence="1">2.7.11.1</ecNumber>
    </recommendedName>
</protein>
<evidence type="ECO:0000256" key="1">
    <source>
        <dbReference type="ARBA" id="ARBA00012513"/>
    </source>
</evidence>
<dbReference type="InterPro" id="IPR002575">
    <property type="entry name" value="Aminoglycoside_PTrfase"/>
</dbReference>
<dbReference type="EC" id="2.7.11.1" evidence="1"/>
<dbReference type="AlphaFoldDB" id="A0A8H5T8J0"/>